<dbReference type="NCBIfam" id="TIGR01443">
    <property type="entry name" value="intein_Cterm"/>
    <property type="match status" value="1"/>
</dbReference>
<proteinExistence type="predicted"/>
<comment type="caution">
    <text evidence="1">The sequence shown here is derived from an EMBL/GenBank/DDBJ whole genome shotgun (WGS) entry which is preliminary data.</text>
</comment>
<dbReference type="InterPro" id="IPR030934">
    <property type="entry name" value="Intein_C"/>
</dbReference>
<feature type="non-terminal residue" evidence="1">
    <location>
        <position position="175"/>
    </location>
</feature>
<gene>
    <name evidence="1" type="ORF">S01H1_83186</name>
</gene>
<name>X0Z457_9ZZZZ</name>
<dbReference type="EMBL" id="BARS01056504">
    <property type="protein sequence ID" value="GAG43341.1"/>
    <property type="molecule type" value="Genomic_DNA"/>
</dbReference>
<protein>
    <submittedName>
        <fullName evidence="1">Uncharacterized protein</fullName>
    </submittedName>
</protein>
<accession>X0Z457</accession>
<reference evidence="1" key="1">
    <citation type="journal article" date="2014" name="Front. Microbiol.">
        <title>High frequency of phylogenetically diverse reductive dehalogenase-homologous genes in deep subseafloor sedimentary metagenomes.</title>
        <authorList>
            <person name="Kawai M."/>
            <person name="Futagami T."/>
            <person name="Toyoda A."/>
            <person name="Takaki Y."/>
            <person name="Nishi S."/>
            <person name="Hori S."/>
            <person name="Arai W."/>
            <person name="Tsubouchi T."/>
            <person name="Morono Y."/>
            <person name="Uchiyama I."/>
            <person name="Ito T."/>
            <person name="Fujiyama A."/>
            <person name="Inagaki F."/>
            <person name="Takami H."/>
        </authorList>
    </citation>
    <scope>NUCLEOTIDE SEQUENCE</scope>
    <source>
        <strain evidence="1">Expedition CK06-06</strain>
    </source>
</reference>
<evidence type="ECO:0000313" key="1">
    <source>
        <dbReference type="EMBL" id="GAG43341.1"/>
    </source>
</evidence>
<organism evidence="1">
    <name type="scientific">marine sediment metagenome</name>
    <dbReference type="NCBI Taxonomy" id="412755"/>
    <lineage>
        <taxon>unclassified sequences</taxon>
        <taxon>metagenomes</taxon>
        <taxon>ecological metagenomes</taxon>
    </lineage>
</organism>
<feature type="non-terminal residue" evidence="1">
    <location>
        <position position="1"/>
    </location>
</feature>
<dbReference type="PROSITE" id="PS50818">
    <property type="entry name" value="INTEIN_C_TER"/>
    <property type="match status" value="1"/>
</dbReference>
<sequence>ASSLGYDISYLKMQPKNIGNYDLFVGSYYFDTRRFLSKKIVINKINLGLLRNDLGQFYGNHIYIEKFKAKPKSNKGKKLIIKNDLFYDISVEGEYFLINGGIVSHNSGGYVPYSTAKGAPLGKFAPGTPQPSTGAFRVGNWQPGQGKYFMKPKKPIEGINYIEINAIKLTMQIER</sequence>
<dbReference type="AlphaFoldDB" id="X0Z457"/>